<comment type="caution">
    <text evidence="2">The sequence shown here is derived from an EMBL/GenBank/DDBJ whole genome shotgun (WGS) entry which is preliminary data.</text>
</comment>
<dbReference type="NCBIfam" id="TIGR02595">
    <property type="entry name" value="PEP_CTERM"/>
    <property type="match status" value="1"/>
</dbReference>
<evidence type="ECO:0000259" key="1">
    <source>
        <dbReference type="Pfam" id="PF07589"/>
    </source>
</evidence>
<dbReference type="Gene3D" id="1.10.1330.10">
    <property type="entry name" value="Dockerin domain"/>
    <property type="match status" value="1"/>
</dbReference>
<dbReference type="GO" id="GO:0000272">
    <property type="term" value="P:polysaccharide catabolic process"/>
    <property type="evidence" value="ECO:0007669"/>
    <property type="project" value="InterPro"/>
</dbReference>
<evidence type="ECO:0000313" key="2">
    <source>
        <dbReference type="EMBL" id="MCO6044347.1"/>
    </source>
</evidence>
<dbReference type="RefSeq" id="WP_252852448.1">
    <property type="nucleotide sequence ID" value="NZ_JAMXLR010000036.1"/>
</dbReference>
<protein>
    <submittedName>
        <fullName evidence="2">PEP-CTERM sorting domain-containing protein</fullName>
    </submittedName>
</protein>
<gene>
    <name evidence="2" type="ORF">NG895_10555</name>
</gene>
<dbReference type="EMBL" id="JAMXLR010000036">
    <property type="protein sequence ID" value="MCO6044347.1"/>
    <property type="molecule type" value="Genomic_DNA"/>
</dbReference>
<dbReference type="InterPro" id="IPR013424">
    <property type="entry name" value="Ice-binding_C"/>
</dbReference>
<evidence type="ECO:0000313" key="3">
    <source>
        <dbReference type="Proteomes" id="UP001155241"/>
    </source>
</evidence>
<name>A0A9X2FA41_9BACT</name>
<dbReference type="PROSITE" id="PS51257">
    <property type="entry name" value="PROKAR_LIPOPROTEIN"/>
    <property type="match status" value="1"/>
</dbReference>
<accession>A0A9X2FA41</accession>
<feature type="domain" description="Ice-binding protein C-terminal" evidence="1">
    <location>
        <begin position="409"/>
        <end position="430"/>
    </location>
</feature>
<sequence length="434" mass="45900">MSLVIRISPRVAAAVLVLTLGCGLAKGDVFDLRAYLFGDPTPGEDDFENGAEGSVLGSGNTGGVPTGFTLDGTGPSGSYFDLEVIGSGTGTNDPRYVDASGRPGTSSSLGASFDGVDDYLLTSASVNIPTFSWPAPSAEVPSNGDSVNQTGIFANGIQLWARPSSNKQDILQDIIVDTPEHGIYVTADNDWGYFYDDARRDTNVDVEFDEWTHVMTLSGWRDPVYGRGNGGGAMYVDGVAVAAFEGEAEYDYTALMVGAWDVPGDDPDLGVINYYEGDVDDIRIFIWGDNTAPAPYGAGASGQNFGTLFLGTDNEWIANELATMGVTDPADVNMDTVVDADDITAMAMNWGSEKVVNGFRIGDWTTRQQGDLNYDGIVDLEDGFILNEGLINAGVGALDFDLLLGGSEVPEPTTVVLLGIALTGGFFRLRARSA</sequence>
<dbReference type="Pfam" id="PF07589">
    <property type="entry name" value="PEP-CTERM"/>
    <property type="match status" value="1"/>
</dbReference>
<reference evidence="2" key="1">
    <citation type="submission" date="2022-06" db="EMBL/GenBank/DDBJ databases">
        <title>Aeoliella straminimaris, a novel planctomycete from sediments.</title>
        <authorList>
            <person name="Vitorino I.R."/>
            <person name="Lage O.M."/>
        </authorList>
    </citation>
    <scope>NUCLEOTIDE SEQUENCE</scope>
    <source>
        <strain evidence="2">ICT_H6.2</strain>
    </source>
</reference>
<proteinExistence type="predicted"/>
<dbReference type="Proteomes" id="UP001155241">
    <property type="component" value="Unassembled WGS sequence"/>
</dbReference>
<dbReference type="Gene3D" id="2.60.120.200">
    <property type="match status" value="1"/>
</dbReference>
<dbReference type="AlphaFoldDB" id="A0A9X2FA41"/>
<keyword evidence="3" id="KW-1185">Reference proteome</keyword>
<dbReference type="SUPFAM" id="SSF49899">
    <property type="entry name" value="Concanavalin A-like lectins/glucanases"/>
    <property type="match status" value="1"/>
</dbReference>
<dbReference type="InterPro" id="IPR013320">
    <property type="entry name" value="ConA-like_dom_sf"/>
</dbReference>
<organism evidence="2 3">
    <name type="scientific">Aeoliella straminimaris</name>
    <dbReference type="NCBI Taxonomy" id="2954799"/>
    <lineage>
        <taxon>Bacteria</taxon>
        <taxon>Pseudomonadati</taxon>
        <taxon>Planctomycetota</taxon>
        <taxon>Planctomycetia</taxon>
        <taxon>Pirellulales</taxon>
        <taxon>Lacipirellulaceae</taxon>
        <taxon>Aeoliella</taxon>
    </lineage>
</organism>
<dbReference type="InterPro" id="IPR036439">
    <property type="entry name" value="Dockerin_dom_sf"/>
</dbReference>